<evidence type="ECO:0000256" key="13">
    <source>
        <dbReference type="ARBA" id="ARBA00023157"/>
    </source>
</evidence>
<accession>A0A518BC52</accession>
<evidence type="ECO:0000259" key="15">
    <source>
        <dbReference type="PROSITE" id="PS51918"/>
    </source>
</evidence>
<dbReference type="Gene3D" id="1.10.150.530">
    <property type="match status" value="1"/>
</dbReference>
<dbReference type="GO" id="GO:0046872">
    <property type="term" value="F:metal ion binding"/>
    <property type="evidence" value="ECO:0007669"/>
    <property type="project" value="UniProtKB-KW"/>
</dbReference>
<dbReference type="InterPro" id="IPR048641">
    <property type="entry name" value="RlmN_N"/>
</dbReference>
<sequence>MKSWCEEHGERGFRARQIREWAGQHRVRGFDAMTNLPKRLRHELDQAWTLSSSSVSHASNDVDLTRKLLVRLADGGVIECVLIVEEDRRTLCLSTQVGCAMGCVFCASGLDGVDRSLTTGEMIEQMLHVTHLLPPNERLTHIVVMGMGEPLANLEALLPALEFATAKTGLGVSQRHVTISTVGLPKRIRQLAEAGKRYHLAVSLHASNDRIRQQIVPTAEKVTLDEILAAADAFRQETGRQVTFEYVLLADINDEAHHAQELARRLRGRDAMINLIPFNPVSGLPYREPTSTRTKAFAETLREAGFTVKVRKRKGARIDAACGQLRRSQRDSNEIVPLVSS</sequence>
<evidence type="ECO:0000256" key="14">
    <source>
        <dbReference type="HAMAP-Rule" id="MF_01849"/>
    </source>
</evidence>
<feature type="domain" description="Radical SAM core" evidence="15">
    <location>
        <begin position="85"/>
        <end position="317"/>
    </location>
</feature>
<evidence type="ECO:0000256" key="7">
    <source>
        <dbReference type="ARBA" id="ARBA00022679"/>
    </source>
</evidence>
<feature type="binding site" evidence="14">
    <location>
        <position position="180"/>
    </location>
    <ligand>
        <name>S-adenosyl-L-methionine</name>
        <dbReference type="ChEBI" id="CHEBI:59789"/>
    </ligand>
</feature>
<keyword evidence="13 14" id="KW-1015">Disulfide bond</keyword>
<comment type="miscellaneous">
    <text evidence="14">Reaction proceeds by a ping-pong mechanism involving intermediate methylation of a conserved cysteine residue.</text>
</comment>
<keyword evidence="7 14" id="KW-0808">Transferase</keyword>
<keyword evidence="6 14" id="KW-0489">Methyltransferase</keyword>
<comment type="caution">
    <text evidence="14">Lacks conserved residue(s) required for the propagation of feature annotation.</text>
</comment>
<keyword evidence="3 14" id="KW-0004">4Fe-4S</keyword>
<dbReference type="SFLD" id="SFLDG01062">
    <property type="entry name" value="methyltransferase_(Class_A)"/>
    <property type="match status" value="1"/>
</dbReference>
<dbReference type="Proteomes" id="UP000317093">
    <property type="component" value="Chromosome"/>
</dbReference>
<evidence type="ECO:0000256" key="4">
    <source>
        <dbReference type="ARBA" id="ARBA00022490"/>
    </source>
</evidence>
<keyword evidence="10 14" id="KW-0479">Metal-binding</keyword>
<comment type="subcellular location">
    <subcellularLocation>
        <location evidence="1 14">Cytoplasm</location>
    </subcellularLocation>
</comment>
<name>A0A518BC52_9BACT</name>
<dbReference type="GO" id="GO:0051539">
    <property type="term" value="F:4 iron, 4 sulfur cluster binding"/>
    <property type="evidence" value="ECO:0007669"/>
    <property type="project" value="UniProtKB-UniRule"/>
</dbReference>
<organism evidence="16 17">
    <name type="scientific">Kolteria novifilia</name>
    <dbReference type="NCBI Taxonomy" id="2527975"/>
    <lineage>
        <taxon>Bacteria</taxon>
        <taxon>Pseudomonadati</taxon>
        <taxon>Planctomycetota</taxon>
        <taxon>Planctomycetia</taxon>
        <taxon>Kolteriales</taxon>
        <taxon>Kolteriaceae</taxon>
        <taxon>Kolteria</taxon>
    </lineage>
</organism>
<gene>
    <name evidence="14 16" type="primary">rlmN</name>
    <name evidence="16" type="ORF">Pan216_54550</name>
</gene>
<dbReference type="AlphaFoldDB" id="A0A518BC52"/>
<evidence type="ECO:0000256" key="9">
    <source>
        <dbReference type="ARBA" id="ARBA00022694"/>
    </source>
</evidence>
<comment type="similarity">
    <text evidence="2 14">Belongs to the radical SAM superfamily. RlmN family.</text>
</comment>
<dbReference type="GO" id="GO:0002935">
    <property type="term" value="F:tRNA (adenine(37)-C2)-methyltransferase activity"/>
    <property type="evidence" value="ECO:0007669"/>
    <property type="project" value="UniProtKB-UniRule"/>
</dbReference>
<evidence type="ECO:0000256" key="12">
    <source>
        <dbReference type="ARBA" id="ARBA00023014"/>
    </source>
</evidence>
<comment type="function">
    <text evidence="14">Specifically methylates position 2 of adenine 2503 in 23S rRNA and position 2 of adenine 37 in tRNAs.</text>
</comment>
<dbReference type="InterPro" id="IPR040072">
    <property type="entry name" value="Methyltransferase_A"/>
</dbReference>
<dbReference type="PANTHER" id="PTHR30544:SF5">
    <property type="entry name" value="RADICAL SAM CORE DOMAIN-CONTAINING PROTEIN"/>
    <property type="match status" value="1"/>
</dbReference>
<comment type="cofactor">
    <cofactor evidence="14">
        <name>[4Fe-4S] cluster</name>
        <dbReference type="ChEBI" id="CHEBI:49883"/>
    </cofactor>
    <text evidence="14">Binds 1 [4Fe-4S] cluster. The cluster is coordinated with 3 cysteines and an exchangeable S-adenosyl-L-methionine.</text>
</comment>
<dbReference type="InterPro" id="IPR007197">
    <property type="entry name" value="rSAM"/>
</dbReference>
<feature type="binding site" evidence="14">
    <location>
        <begin position="148"/>
        <end position="149"/>
    </location>
    <ligand>
        <name>S-adenosyl-L-methionine</name>
        <dbReference type="ChEBI" id="CHEBI:59789"/>
    </ligand>
</feature>
<dbReference type="InterPro" id="IPR004383">
    <property type="entry name" value="rRNA_lsu_MTrfase_RlmN/Cfr"/>
</dbReference>
<dbReference type="InterPro" id="IPR058240">
    <property type="entry name" value="rSAM_sf"/>
</dbReference>
<evidence type="ECO:0000256" key="2">
    <source>
        <dbReference type="ARBA" id="ARBA00007544"/>
    </source>
</evidence>
<keyword evidence="12 14" id="KW-0411">Iron-sulfur</keyword>
<dbReference type="SFLD" id="SFLDS00029">
    <property type="entry name" value="Radical_SAM"/>
    <property type="match status" value="1"/>
</dbReference>
<feature type="binding site" evidence="14">
    <location>
        <position position="279"/>
    </location>
    <ligand>
        <name>S-adenosyl-L-methionine</name>
        <dbReference type="ChEBI" id="CHEBI:59789"/>
    </ligand>
</feature>
<evidence type="ECO:0000313" key="17">
    <source>
        <dbReference type="Proteomes" id="UP000317093"/>
    </source>
</evidence>
<proteinExistence type="inferred from homology"/>
<dbReference type="GO" id="GO:0019843">
    <property type="term" value="F:rRNA binding"/>
    <property type="evidence" value="ECO:0007669"/>
    <property type="project" value="UniProtKB-UniRule"/>
</dbReference>
<keyword evidence="11 14" id="KW-0408">Iron</keyword>
<dbReference type="SFLD" id="SFLDF00275">
    <property type="entry name" value="adenosine_C2_methyltransferase"/>
    <property type="match status" value="1"/>
</dbReference>
<feature type="binding site" evidence="14">
    <location>
        <position position="106"/>
    </location>
    <ligand>
        <name>[4Fe-4S] cluster</name>
        <dbReference type="ChEBI" id="CHEBI:49883"/>
        <note>4Fe-4S-S-AdoMet</note>
    </ligand>
</feature>
<feature type="binding site" evidence="14">
    <location>
        <begin position="203"/>
        <end position="205"/>
    </location>
    <ligand>
        <name>S-adenosyl-L-methionine</name>
        <dbReference type="ChEBI" id="CHEBI:59789"/>
    </ligand>
</feature>
<evidence type="ECO:0000256" key="6">
    <source>
        <dbReference type="ARBA" id="ARBA00022603"/>
    </source>
</evidence>
<feature type="binding site" evidence="14">
    <location>
        <position position="99"/>
    </location>
    <ligand>
        <name>[4Fe-4S] cluster</name>
        <dbReference type="ChEBI" id="CHEBI:49883"/>
        <note>4Fe-4S-S-AdoMet</note>
    </ligand>
</feature>
<dbReference type="Pfam" id="PF04055">
    <property type="entry name" value="Radical_SAM"/>
    <property type="match status" value="1"/>
</dbReference>
<keyword evidence="17" id="KW-1185">Reference proteome</keyword>
<dbReference type="NCBIfam" id="TIGR00048">
    <property type="entry name" value="rRNA_mod_RlmN"/>
    <property type="match status" value="1"/>
</dbReference>
<dbReference type="EMBL" id="CP036279">
    <property type="protein sequence ID" value="QDU64565.1"/>
    <property type="molecule type" value="Genomic_DNA"/>
</dbReference>
<dbReference type="Pfam" id="PF21016">
    <property type="entry name" value="RlmN_N"/>
    <property type="match status" value="1"/>
</dbReference>
<dbReference type="KEGG" id="knv:Pan216_54550"/>
<keyword evidence="8 14" id="KW-0949">S-adenosyl-L-methionine</keyword>
<evidence type="ECO:0000313" key="16">
    <source>
        <dbReference type="EMBL" id="QDU64565.1"/>
    </source>
</evidence>
<dbReference type="PROSITE" id="PS51918">
    <property type="entry name" value="RADICAL_SAM"/>
    <property type="match status" value="1"/>
</dbReference>
<dbReference type="GO" id="GO:0005737">
    <property type="term" value="C:cytoplasm"/>
    <property type="evidence" value="ECO:0007669"/>
    <property type="project" value="UniProtKB-SubCell"/>
</dbReference>
<dbReference type="EC" id="2.1.1.192" evidence="14"/>
<evidence type="ECO:0000256" key="10">
    <source>
        <dbReference type="ARBA" id="ARBA00022723"/>
    </source>
</evidence>
<dbReference type="CDD" id="cd01335">
    <property type="entry name" value="Radical_SAM"/>
    <property type="match status" value="1"/>
</dbReference>
<dbReference type="GO" id="GO:0000049">
    <property type="term" value="F:tRNA binding"/>
    <property type="evidence" value="ECO:0007669"/>
    <property type="project" value="UniProtKB-UniRule"/>
</dbReference>
<dbReference type="GO" id="GO:0070040">
    <property type="term" value="F:rRNA (adenine(2503)-C2-)-methyltransferase activity"/>
    <property type="evidence" value="ECO:0007669"/>
    <property type="project" value="UniProtKB-UniRule"/>
</dbReference>
<evidence type="ECO:0000256" key="11">
    <source>
        <dbReference type="ARBA" id="ARBA00023004"/>
    </source>
</evidence>
<dbReference type="PIRSF" id="PIRSF006004">
    <property type="entry name" value="CHP00048"/>
    <property type="match status" value="1"/>
</dbReference>
<evidence type="ECO:0000256" key="3">
    <source>
        <dbReference type="ARBA" id="ARBA00022485"/>
    </source>
</evidence>
<keyword evidence="4 14" id="KW-0963">Cytoplasm</keyword>
<reference evidence="16 17" key="1">
    <citation type="submission" date="2019-02" db="EMBL/GenBank/DDBJ databases">
        <title>Deep-cultivation of Planctomycetes and their phenomic and genomic characterization uncovers novel biology.</title>
        <authorList>
            <person name="Wiegand S."/>
            <person name="Jogler M."/>
            <person name="Boedeker C."/>
            <person name="Pinto D."/>
            <person name="Vollmers J."/>
            <person name="Rivas-Marin E."/>
            <person name="Kohn T."/>
            <person name="Peeters S.H."/>
            <person name="Heuer A."/>
            <person name="Rast P."/>
            <person name="Oberbeckmann S."/>
            <person name="Bunk B."/>
            <person name="Jeske O."/>
            <person name="Meyerdierks A."/>
            <person name="Storesund J.E."/>
            <person name="Kallscheuer N."/>
            <person name="Luecker S."/>
            <person name="Lage O.M."/>
            <person name="Pohl T."/>
            <person name="Merkel B.J."/>
            <person name="Hornburger P."/>
            <person name="Mueller R.-W."/>
            <person name="Bruemmer F."/>
            <person name="Labrenz M."/>
            <person name="Spormann A.M."/>
            <person name="Op den Camp H."/>
            <person name="Overmann J."/>
            <person name="Amann R."/>
            <person name="Jetten M.S.M."/>
            <person name="Mascher T."/>
            <person name="Medema M.H."/>
            <person name="Devos D.P."/>
            <person name="Kaster A.-K."/>
            <person name="Ovreas L."/>
            <person name="Rohde M."/>
            <person name="Galperin M.Y."/>
            <person name="Jogler C."/>
        </authorList>
    </citation>
    <scope>NUCLEOTIDE SEQUENCE [LARGE SCALE GENOMIC DNA]</scope>
    <source>
        <strain evidence="16 17">Pan216</strain>
    </source>
</reference>
<dbReference type="InterPro" id="IPR013785">
    <property type="entry name" value="Aldolase_TIM"/>
</dbReference>
<comment type="catalytic activity">
    <reaction evidence="14">
        <text>adenosine(37) in tRNA + 2 reduced [2Fe-2S]-[ferredoxin] + 2 S-adenosyl-L-methionine = 2-methyladenosine(37) in tRNA + 5'-deoxyadenosine + L-methionine + 2 oxidized [2Fe-2S]-[ferredoxin] + S-adenosyl-L-homocysteine</text>
        <dbReference type="Rhea" id="RHEA:43332"/>
        <dbReference type="Rhea" id="RHEA-COMP:10000"/>
        <dbReference type="Rhea" id="RHEA-COMP:10001"/>
        <dbReference type="Rhea" id="RHEA-COMP:10162"/>
        <dbReference type="Rhea" id="RHEA-COMP:10485"/>
        <dbReference type="ChEBI" id="CHEBI:17319"/>
        <dbReference type="ChEBI" id="CHEBI:33737"/>
        <dbReference type="ChEBI" id="CHEBI:33738"/>
        <dbReference type="ChEBI" id="CHEBI:57844"/>
        <dbReference type="ChEBI" id="CHEBI:57856"/>
        <dbReference type="ChEBI" id="CHEBI:59789"/>
        <dbReference type="ChEBI" id="CHEBI:74411"/>
        <dbReference type="ChEBI" id="CHEBI:74497"/>
        <dbReference type="EC" id="2.1.1.192"/>
    </reaction>
</comment>
<dbReference type="Gene3D" id="3.20.20.70">
    <property type="entry name" value="Aldolase class I"/>
    <property type="match status" value="1"/>
</dbReference>
<feature type="active site" description="S-methylcysteine intermediate" evidence="14">
    <location>
        <position position="322"/>
    </location>
</feature>
<dbReference type="GO" id="GO:0030488">
    <property type="term" value="P:tRNA methylation"/>
    <property type="evidence" value="ECO:0007669"/>
    <property type="project" value="UniProtKB-UniRule"/>
</dbReference>
<evidence type="ECO:0000256" key="1">
    <source>
        <dbReference type="ARBA" id="ARBA00004496"/>
    </source>
</evidence>
<keyword evidence="5 14" id="KW-0698">rRNA processing</keyword>
<evidence type="ECO:0000256" key="5">
    <source>
        <dbReference type="ARBA" id="ARBA00022552"/>
    </source>
</evidence>
<protein>
    <recommendedName>
        <fullName evidence="14">Probable dual-specificity RNA methyltransferase RlmN</fullName>
        <ecNumber evidence="14">2.1.1.192</ecNumber>
    </recommendedName>
    <alternativeName>
        <fullName evidence="14">23S rRNA (adenine(2503)-C(2))-methyltransferase</fullName>
    </alternativeName>
    <alternativeName>
        <fullName evidence="14">23S rRNA m2A2503 methyltransferase</fullName>
    </alternativeName>
    <alternativeName>
        <fullName evidence="14">Ribosomal RNA large subunit methyltransferase N</fullName>
    </alternativeName>
    <alternativeName>
        <fullName evidence="14">tRNA (adenine(37)-C(2))-methyltransferase</fullName>
    </alternativeName>
    <alternativeName>
        <fullName evidence="14">tRNA m2A37 methyltransferase</fullName>
    </alternativeName>
</protein>
<dbReference type="SUPFAM" id="SSF102114">
    <property type="entry name" value="Radical SAM enzymes"/>
    <property type="match status" value="1"/>
</dbReference>
<feature type="binding site" evidence="14">
    <location>
        <position position="103"/>
    </location>
    <ligand>
        <name>[4Fe-4S] cluster</name>
        <dbReference type="ChEBI" id="CHEBI:49883"/>
        <note>4Fe-4S-S-AdoMet</note>
    </ligand>
</feature>
<dbReference type="InterPro" id="IPR027492">
    <property type="entry name" value="RNA_MTrfase_RlmN"/>
</dbReference>
<keyword evidence="9 14" id="KW-0819">tRNA processing</keyword>
<evidence type="ECO:0000256" key="8">
    <source>
        <dbReference type="ARBA" id="ARBA00022691"/>
    </source>
</evidence>
<dbReference type="PANTHER" id="PTHR30544">
    <property type="entry name" value="23S RRNA METHYLTRANSFERASE"/>
    <property type="match status" value="1"/>
</dbReference>
<dbReference type="GO" id="GO:0070475">
    <property type="term" value="P:rRNA base methylation"/>
    <property type="evidence" value="ECO:0007669"/>
    <property type="project" value="UniProtKB-UniRule"/>
</dbReference>
<comment type="catalytic activity">
    <reaction evidence="14">
        <text>adenosine(2503) in 23S rRNA + 2 reduced [2Fe-2S]-[ferredoxin] + 2 S-adenosyl-L-methionine = 2-methyladenosine(2503) in 23S rRNA + 5'-deoxyadenosine + L-methionine + 2 oxidized [2Fe-2S]-[ferredoxin] + S-adenosyl-L-homocysteine</text>
        <dbReference type="Rhea" id="RHEA:42916"/>
        <dbReference type="Rhea" id="RHEA-COMP:10000"/>
        <dbReference type="Rhea" id="RHEA-COMP:10001"/>
        <dbReference type="Rhea" id="RHEA-COMP:10152"/>
        <dbReference type="Rhea" id="RHEA-COMP:10282"/>
        <dbReference type="ChEBI" id="CHEBI:17319"/>
        <dbReference type="ChEBI" id="CHEBI:33737"/>
        <dbReference type="ChEBI" id="CHEBI:33738"/>
        <dbReference type="ChEBI" id="CHEBI:57844"/>
        <dbReference type="ChEBI" id="CHEBI:57856"/>
        <dbReference type="ChEBI" id="CHEBI:59789"/>
        <dbReference type="ChEBI" id="CHEBI:74411"/>
        <dbReference type="ChEBI" id="CHEBI:74497"/>
        <dbReference type="EC" id="2.1.1.192"/>
    </reaction>
</comment>
<dbReference type="HAMAP" id="MF_01849">
    <property type="entry name" value="RNA_methyltr_RlmN"/>
    <property type="match status" value="1"/>
</dbReference>
<dbReference type="FunFam" id="3.20.20.70:FF:000014">
    <property type="entry name" value="Probable dual-specificity RNA methyltransferase RlmN"/>
    <property type="match status" value="1"/>
</dbReference>
<feature type="active site" description="Proton acceptor" evidence="14">
    <location>
        <position position="79"/>
    </location>
</feature>